<evidence type="ECO:0000313" key="5">
    <source>
        <dbReference type="Proteomes" id="UP000594261"/>
    </source>
</evidence>
<sequence>MDMEEKGWERLELDGEFQICYCAADEWDEVRCYIIKVPDPEACPPTLYFSCPLLNLKDKKKEFSFTPKRLNPISQSKEPCPSRYFTLLGNLLYSVGGLTKDTDDTDPDSVTYFRSREVWTLDLTCPEEGWKAAPSLKYGRQNPQTIVVDGKLYVFGGFGWEMEIEGSVEWMEVFDPSLGRWESLPNPPSYCEFRGDHLILYAHLEANNEIMVTKPPTKDGYEWDFVEIFSYNVRSRSWNELFQPSEQRILINPHIKCGRALAIGNTLYWACISHKELSIYAFDLDKKLWASEYLYTRKIFGERERLYVTSGAGFVHLSGLKFCLMSQSVNVDKFSRYLYCFVLDLSALFHGVLNKDSNEDDEDDQHKEDDDGSVKSHLSILSIQKYLFDTDVRFLDCMIM</sequence>
<name>A0A7N2N3A7_QUELO</name>
<dbReference type="Pfam" id="PF25210">
    <property type="entry name" value="Kelch_FKB95"/>
    <property type="match status" value="1"/>
</dbReference>
<organism evidence="4 5">
    <name type="scientific">Quercus lobata</name>
    <name type="common">Valley oak</name>
    <dbReference type="NCBI Taxonomy" id="97700"/>
    <lineage>
        <taxon>Eukaryota</taxon>
        <taxon>Viridiplantae</taxon>
        <taxon>Streptophyta</taxon>
        <taxon>Embryophyta</taxon>
        <taxon>Tracheophyta</taxon>
        <taxon>Spermatophyta</taxon>
        <taxon>Magnoliopsida</taxon>
        <taxon>eudicotyledons</taxon>
        <taxon>Gunneridae</taxon>
        <taxon>Pentapetalae</taxon>
        <taxon>rosids</taxon>
        <taxon>fabids</taxon>
        <taxon>Fagales</taxon>
        <taxon>Fagaceae</taxon>
        <taxon>Quercus</taxon>
    </lineage>
</organism>
<dbReference type="Gramene" id="QL11p056498:mrna">
    <property type="protein sequence ID" value="QL11p056498:mrna:CDS:1"/>
    <property type="gene ID" value="QL11p056498"/>
</dbReference>
<dbReference type="Proteomes" id="UP000594261">
    <property type="component" value="Chromosome 11"/>
</dbReference>
<dbReference type="AlphaFoldDB" id="A0A7N2N3A7"/>
<dbReference type="InterPro" id="IPR015915">
    <property type="entry name" value="Kelch-typ_b-propeller"/>
</dbReference>
<dbReference type="EnsemblPlants" id="QL11p056498:mrna">
    <property type="protein sequence ID" value="QL11p056498:mrna:CDS:1"/>
    <property type="gene ID" value="QL11p056498"/>
</dbReference>
<dbReference type="InterPro" id="IPR057499">
    <property type="entry name" value="Kelch_FKB95"/>
</dbReference>
<dbReference type="SUPFAM" id="SSF117281">
    <property type="entry name" value="Kelch motif"/>
    <property type="match status" value="1"/>
</dbReference>
<dbReference type="PANTHER" id="PTHR46344:SF27">
    <property type="entry name" value="KELCH REPEAT SUPERFAMILY PROTEIN"/>
    <property type="match status" value="1"/>
</dbReference>
<dbReference type="Gene3D" id="2.120.10.80">
    <property type="entry name" value="Kelch-type beta propeller"/>
    <property type="match status" value="1"/>
</dbReference>
<accession>A0A7N2N3A7</accession>
<feature type="domain" description="FKB95-like N-terminal Kelch" evidence="3">
    <location>
        <begin position="62"/>
        <end position="289"/>
    </location>
</feature>
<protein>
    <recommendedName>
        <fullName evidence="3">FKB95-like N-terminal Kelch domain-containing protein</fullName>
    </recommendedName>
</protein>
<keyword evidence="1" id="KW-0880">Kelch repeat</keyword>
<dbReference type="PANTHER" id="PTHR46344">
    <property type="entry name" value="OS02G0202900 PROTEIN"/>
    <property type="match status" value="1"/>
</dbReference>
<reference evidence="4" key="2">
    <citation type="submission" date="2021-01" db="UniProtKB">
        <authorList>
            <consortium name="EnsemblPlants"/>
        </authorList>
    </citation>
    <scope>IDENTIFICATION</scope>
</reference>
<evidence type="ECO:0000256" key="1">
    <source>
        <dbReference type="ARBA" id="ARBA00022441"/>
    </source>
</evidence>
<evidence type="ECO:0000259" key="3">
    <source>
        <dbReference type="Pfam" id="PF25210"/>
    </source>
</evidence>
<evidence type="ECO:0000313" key="4">
    <source>
        <dbReference type="EnsemblPlants" id="QL11p056498:mrna:CDS:1"/>
    </source>
</evidence>
<keyword evidence="2" id="KW-0677">Repeat</keyword>
<keyword evidence="5" id="KW-1185">Reference proteome</keyword>
<dbReference type="InParanoid" id="A0A7N2N3A7"/>
<dbReference type="EMBL" id="LRBV02000011">
    <property type="status" value="NOT_ANNOTATED_CDS"/>
    <property type="molecule type" value="Genomic_DNA"/>
</dbReference>
<evidence type="ECO:0000256" key="2">
    <source>
        <dbReference type="ARBA" id="ARBA00022737"/>
    </source>
</evidence>
<proteinExistence type="predicted"/>
<reference evidence="4 5" key="1">
    <citation type="journal article" date="2016" name="G3 (Bethesda)">
        <title>First Draft Assembly and Annotation of the Genome of a California Endemic Oak Quercus lobata Nee (Fagaceae).</title>
        <authorList>
            <person name="Sork V.L."/>
            <person name="Fitz-Gibbon S.T."/>
            <person name="Puiu D."/>
            <person name="Crepeau M."/>
            <person name="Gugger P.F."/>
            <person name="Sherman R."/>
            <person name="Stevens K."/>
            <person name="Langley C.H."/>
            <person name="Pellegrini M."/>
            <person name="Salzberg S.L."/>
        </authorList>
    </citation>
    <scope>NUCLEOTIDE SEQUENCE [LARGE SCALE GENOMIC DNA]</scope>
    <source>
        <strain evidence="4 5">cv. SW786</strain>
    </source>
</reference>